<evidence type="ECO:0000256" key="6">
    <source>
        <dbReference type="ARBA" id="ARBA00023136"/>
    </source>
</evidence>
<dbReference type="EMBL" id="AZGN01000005">
    <property type="protein sequence ID" value="KRM34339.1"/>
    <property type="molecule type" value="Genomic_DNA"/>
</dbReference>
<keyword evidence="3" id="KW-0808">Transferase</keyword>
<evidence type="ECO:0000259" key="9">
    <source>
        <dbReference type="Pfam" id="PF05175"/>
    </source>
</evidence>
<comment type="caution">
    <text evidence="11">The sequence shown here is derived from an EMBL/GenBank/DDBJ whole genome shotgun (WGS) entry which is preliminary data.</text>
</comment>
<reference evidence="11 12" key="1">
    <citation type="journal article" date="2015" name="Genome Announc.">
        <title>Expanding the biotechnology potential of lactobacilli through comparative genomics of 213 strains and associated genera.</title>
        <authorList>
            <person name="Sun Z."/>
            <person name="Harris H.M."/>
            <person name="McCann A."/>
            <person name="Guo C."/>
            <person name="Argimon S."/>
            <person name="Zhang W."/>
            <person name="Yang X."/>
            <person name="Jeffery I.B."/>
            <person name="Cooney J.C."/>
            <person name="Kagawa T.F."/>
            <person name="Liu W."/>
            <person name="Song Y."/>
            <person name="Salvetti E."/>
            <person name="Wrobel A."/>
            <person name="Rasinkangas P."/>
            <person name="Parkhill J."/>
            <person name="Rea M.C."/>
            <person name="O'Sullivan O."/>
            <person name="Ritari J."/>
            <person name="Douillard F.P."/>
            <person name="Paul Ross R."/>
            <person name="Yang R."/>
            <person name="Briner A.E."/>
            <person name="Felis G.E."/>
            <person name="de Vos W.M."/>
            <person name="Barrangou R."/>
            <person name="Klaenhammer T.R."/>
            <person name="Caufield P.W."/>
            <person name="Cui Y."/>
            <person name="Zhang H."/>
            <person name="O'Toole P.W."/>
        </authorList>
    </citation>
    <scope>NUCLEOTIDE SEQUENCE [LARGE SCALE GENOMIC DNA]</scope>
    <source>
        <strain evidence="11 12">DSM 6629</strain>
    </source>
</reference>
<dbReference type="InterPro" id="IPR007848">
    <property type="entry name" value="Small_mtfrase_dom"/>
</dbReference>
<dbReference type="GO" id="GO:0032259">
    <property type="term" value="P:methylation"/>
    <property type="evidence" value="ECO:0007669"/>
    <property type="project" value="UniProtKB-KW"/>
</dbReference>
<feature type="domain" description="Potassium channel" evidence="10">
    <location>
        <begin position="122"/>
        <end position="198"/>
    </location>
</feature>
<sequence length="475" mass="53697">MATLAVISIALIILDFAAVININSPTNKWYWINNGILIIFAIDYFYRLFKSEDKIQFFSNNIFDLLSIIPVSVISSLMMLMNMANIGLYFRIIRLVRLAGLFGKLRHILHTDGILYVFYFSITFIMLGSIAISITEHISLDDAFWWAITTASTVGYGDISTSTISPHTLIGKIVILVMILVGVAVMGMVTSSLTAYFVRKKMWPKRDKNSDDIRLILKKLDNLEEQNKNLVQQNKKMEEQIQNLQQKHDATKWTEFKNWLEKKKVRMRKMAKDKNQMYFATNPEAAHDEHVIDYHVNDIDLKFTTDAGVFSKMRVDYGSGVLIKAITGLQFPKNNILDVGTGYGPIGLFAAKFWPDQTVDMIDVNERGLALAKKNATLNRINNVNIYASDVYESVEADKKFGLILTNPPIRAGKKVVSEILAGATNHLVTGGVLVVVIQKKQGEPSARKLMKETYGNCEILGRDKGYYILKSVKK</sequence>
<dbReference type="InterPro" id="IPR013099">
    <property type="entry name" value="K_chnl_dom"/>
</dbReference>
<evidence type="ECO:0000259" key="10">
    <source>
        <dbReference type="Pfam" id="PF07885"/>
    </source>
</evidence>
<dbReference type="Gene3D" id="3.40.50.150">
    <property type="entry name" value="Vaccinia Virus protein VP39"/>
    <property type="match status" value="1"/>
</dbReference>
<dbReference type="Pfam" id="PF05175">
    <property type="entry name" value="MTS"/>
    <property type="match status" value="1"/>
</dbReference>
<dbReference type="SUPFAM" id="SSF53335">
    <property type="entry name" value="S-adenosyl-L-methionine-dependent methyltransferases"/>
    <property type="match status" value="1"/>
</dbReference>
<feature type="transmembrane region" description="Helical" evidence="8">
    <location>
        <begin position="29"/>
        <end position="49"/>
    </location>
</feature>
<feature type="domain" description="Methyltransferase small" evidence="9">
    <location>
        <begin position="301"/>
        <end position="471"/>
    </location>
</feature>
<dbReference type="Gene3D" id="1.20.120.350">
    <property type="entry name" value="Voltage-gated potassium channels. Chain C"/>
    <property type="match status" value="1"/>
</dbReference>
<evidence type="ECO:0000256" key="4">
    <source>
        <dbReference type="ARBA" id="ARBA00022692"/>
    </source>
</evidence>
<dbReference type="SUPFAM" id="SSF81324">
    <property type="entry name" value="Voltage-gated potassium channels"/>
    <property type="match status" value="1"/>
</dbReference>
<feature type="transmembrane region" description="Helical" evidence="8">
    <location>
        <begin position="173"/>
        <end position="198"/>
    </location>
</feature>
<dbReference type="CDD" id="cd02440">
    <property type="entry name" value="AdoMet_MTases"/>
    <property type="match status" value="1"/>
</dbReference>
<evidence type="ECO:0000256" key="7">
    <source>
        <dbReference type="SAM" id="Coils"/>
    </source>
</evidence>
<feature type="transmembrane region" description="Helical" evidence="8">
    <location>
        <begin position="114"/>
        <end position="134"/>
    </location>
</feature>
<dbReference type="InterPro" id="IPR029063">
    <property type="entry name" value="SAM-dependent_MTases_sf"/>
</dbReference>
<organism evidence="11 12">
    <name type="scientific">Lactobacillus intestinalis DSM 6629</name>
    <dbReference type="NCBI Taxonomy" id="1423761"/>
    <lineage>
        <taxon>Bacteria</taxon>
        <taxon>Bacillati</taxon>
        <taxon>Bacillota</taxon>
        <taxon>Bacilli</taxon>
        <taxon>Lactobacillales</taxon>
        <taxon>Lactobacillaceae</taxon>
        <taxon>Lactobacillus</taxon>
    </lineage>
</organism>
<comment type="subcellular location">
    <subcellularLocation>
        <location evidence="1">Membrane</location>
        <topology evidence="1">Multi-pass membrane protein</topology>
    </subcellularLocation>
</comment>
<evidence type="ECO:0000313" key="12">
    <source>
        <dbReference type="Proteomes" id="UP000051735"/>
    </source>
</evidence>
<evidence type="ECO:0000256" key="1">
    <source>
        <dbReference type="ARBA" id="ARBA00004141"/>
    </source>
</evidence>
<keyword evidence="5 8" id="KW-1133">Transmembrane helix</keyword>
<keyword evidence="2 11" id="KW-0489">Methyltransferase</keyword>
<dbReference type="GO" id="GO:0008168">
    <property type="term" value="F:methyltransferase activity"/>
    <property type="evidence" value="ECO:0007669"/>
    <property type="project" value="UniProtKB-KW"/>
</dbReference>
<proteinExistence type="predicted"/>
<keyword evidence="12" id="KW-1185">Reference proteome</keyword>
<evidence type="ECO:0000256" key="3">
    <source>
        <dbReference type="ARBA" id="ARBA00022679"/>
    </source>
</evidence>
<dbReference type="PANTHER" id="PTHR47816:SF4">
    <property type="entry name" value="RIBOSOMAL RNA SMALL SUBUNIT METHYLTRANSFERASE C"/>
    <property type="match status" value="1"/>
</dbReference>
<feature type="transmembrane region" description="Helical" evidence="8">
    <location>
        <begin position="61"/>
        <end position="80"/>
    </location>
</feature>
<dbReference type="Proteomes" id="UP000051735">
    <property type="component" value="Unassembled WGS sequence"/>
</dbReference>
<keyword evidence="6 8" id="KW-0472">Membrane</keyword>
<accession>A0ABR5PS72</accession>
<keyword evidence="4 8" id="KW-0812">Transmembrane</keyword>
<dbReference type="PANTHER" id="PTHR47816">
    <property type="entry name" value="RIBOSOMAL RNA SMALL SUBUNIT METHYLTRANSFERASE C"/>
    <property type="match status" value="1"/>
</dbReference>
<dbReference type="InterPro" id="IPR027359">
    <property type="entry name" value="Volt_channel_dom_sf"/>
</dbReference>
<feature type="coiled-coil region" evidence="7">
    <location>
        <begin position="206"/>
        <end position="254"/>
    </location>
</feature>
<dbReference type="Pfam" id="PF07885">
    <property type="entry name" value="Ion_trans_2"/>
    <property type="match status" value="1"/>
</dbReference>
<protein>
    <submittedName>
        <fullName evidence="11">Methyltransferase</fullName>
    </submittedName>
</protein>
<dbReference type="InterPro" id="IPR046977">
    <property type="entry name" value="RsmC/RlmG"/>
</dbReference>
<keyword evidence="7" id="KW-0175">Coiled coil</keyword>
<dbReference type="Gene3D" id="1.10.287.70">
    <property type="match status" value="1"/>
</dbReference>
<name>A0ABR5PS72_9LACO</name>
<evidence type="ECO:0000256" key="5">
    <source>
        <dbReference type="ARBA" id="ARBA00022989"/>
    </source>
</evidence>
<gene>
    <name evidence="11" type="ORF">FC44_GL001426</name>
</gene>
<evidence type="ECO:0000313" key="11">
    <source>
        <dbReference type="EMBL" id="KRM34339.1"/>
    </source>
</evidence>
<evidence type="ECO:0000256" key="2">
    <source>
        <dbReference type="ARBA" id="ARBA00022603"/>
    </source>
</evidence>
<evidence type="ECO:0000256" key="8">
    <source>
        <dbReference type="SAM" id="Phobius"/>
    </source>
</evidence>